<dbReference type="InterPro" id="IPR010323">
    <property type="entry name" value="DUF924"/>
</dbReference>
<protein>
    <submittedName>
        <fullName evidence="1">Uncharacterized protein (DUF924 family)</fullName>
    </submittedName>
</protein>
<organism evidence="1 2">
    <name type="scientific">Kaistia geumhonensis</name>
    <dbReference type="NCBI Taxonomy" id="410839"/>
    <lineage>
        <taxon>Bacteria</taxon>
        <taxon>Pseudomonadati</taxon>
        <taxon>Pseudomonadota</taxon>
        <taxon>Alphaproteobacteria</taxon>
        <taxon>Hyphomicrobiales</taxon>
        <taxon>Kaistiaceae</taxon>
        <taxon>Kaistia</taxon>
    </lineage>
</organism>
<name>A0ABU0MA84_9HYPH</name>
<comment type="caution">
    <text evidence="1">The sequence shown here is derived from an EMBL/GenBank/DDBJ whole genome shotgun (WGS) entry which is preliminary data.</text>
</comment>
<dbReference type="RefSeq" id="WP_266282605.1">
    <property type="nucleotide sequence ID" value="NZ_JAPKNF010000002.1"/>
</dbReference>
<dbReference type="EMBL" id="JAUSWJ010000001">
    <property type="protein sequence ID" value="MDQ0517886.1"/>
    <property type="molecule type" value="Genomic_DNA"/>
</dbReference>
<evidence type="ECO:0000313" key="2">
    <source>
        <dbReference type="Proteomes" id="UP001223743"/>
    </source>
</evidence>
<dbReference type="Pfam" id="PF06041">
    <property type="entry name" value="DUF924"/>
    <property type="match status" value="1"/>
</dbReference>
<proteinExistence type="predicted"/>
<dbReference type="Proteomes" id="UP001223743">
    <property type="component" value="Unassembled WGS sequence"/>
</dbReference>
<dbReference type="SUPFAM" id="SSF48452">
    <property type="entry name" value="TPR-like"/>
    <property type="match status" value="1"/>
</dbReference>
<keyword evidence="2" id="KW-1185">Reference proteome</keyword>
<dbReference type="InterPro" id="IPR011990">
    <property type="entry name" value="TPR-like_helical_dom_sf"/>
</dbReference>
<dbReference type="Gene3D" id="1.20.58.320">
    <property type="entry name" value="TPR-like"/>
    <property type="match status" value="1"/>
</dbReference>
<sequence>MIPDDILAESHRYWCGHLPTAEHFPAEKAAIWFERSEATDTEIFTLFGPFLDAVAAHDWVLADLDRTEIVGLVIMLDQFPRNIFRSDKRAFAYDAAARRHARAAIDAGVGRFALIERVFLYLPFEHSEAIEDQDLSVRLFEDLLAAAPDEQKETYRDYLVFAEKHRDLIRRFGRFPHRNDWLGRENTAEEAAFLAEHGRGY</sequence>
<accession>A0ABU0MA84</accession>
<reference evidence="1 2" key="1">
    <citation type="submission" date="2023-07" db="EMBL/GenBank/DDBJ databases">
        <title>Genomic Encyclopedia of Type Strains, Phase IV (KMG-IV): sequencing the most valuable type-strain genomes for metagenomic binning, comparative biology and taxonomic classification.</title>
        <authorList>
            <person name="Goeker M."/>
        </authorList>
    </citation>
    <scope>NUCLEOTIDE SEQUENCE [LARGE SCALE GENOMIC DNA]</scope>
    <source>
        <strain evidence="1 2">B1-1</strain>
    </source>
</reference>
<gene>
    <name evidence="1" type="ORF">QO015_003499</name>
</gene>
<dbReference type="Gene3D" id="1.25.40.10">
    <property type="entry name" value="Tetratricopeptide repeat domain"/>
    <property type="match status" value="1"/>
</dbReference>
<evidence type="ECO:0000313" key="1">
    <source>
        <dbReference type="EMBL" id="MDQ0517886.1"/>
    </source>
</evidence>